<feature type="transmembrane region" description="Helical" evidence="8">
    <location>
        <begin position="133"/>
        <end position="154"/>
    </location>
</feature>
<keyword evidence="4 8" id="KW-0812">Transmembrane</keyword>
<feature type="transmembrane region" description="Helical" evidence="8">
    <location>
        <begin position="240"/>
        <end position="259"/>
    </location>
</feature>
<dbReference type="EMBL" id="JAUUCC010000045">
    <property type="protein sequence ID" value="MEE2052395.1"/>
    <property type="molecule type" value="Genomic_DNA"/>
</dbReference>
<evidence type="ECO:0000313" key="9">
    <source>
        <dbReference type="EMBL" id="MEE2052395.1"/>
    </source>
</evidence>
<dbReference type="Pfam" id="PF02386">
    <property type="entry name" value="TrkH"/>
    <property type="match status" value="1"/>
</dbReference>
<comment type="subcellular location">
    <subcellularLocation>
        <location evidence="1">Cell membrane</location>
        <topology evidence="1">Multi-pass membrane protein</topology>
    </subcellularLocation>
</comment>
<sequence length="456" mass="47864">MGVRAGRRLRDLSQRISPPQLTVLSFALLVLCGAGLLALPAAAESGEGTPFAAALFTSTSAASVTGLAVVDTGGHWSPLGEAVILALIQVGGFGIMALATVLTLVVGRHLGLRMAVRTGSETKTLTLGEVRRIALGILAVTLVFEAALMAVLTLRWWIGYDIPFGSAAYLGLFHAVSSFNNAGFSPFADSLMGYATDPWITVPVAVAVVAGGLGFPVWVELWRFARRRGERHTWTIHARITLSVTGCLLAVGFAAFLALEWDNPATMGGLDLRGKLLTGFFQAVMPRTAGFNSLDFGAMNTQTLLVTDLLMFVGGGSAGTAGGIKVTTFAVLLFVVLANVRGEPTVHVGHRRLGEGVASQAVTVVLLSLSLVLAGTLALMTMTTFTLDEILFETTSAFATVGLSTGITADLPVPGQMVLVFLMFVGRIGPIALASALALRRRARAYELPEERPIVG</sequence>
<proteinExistence type="predicted"/>
<feature type="transmembrane region" description="Helical" evidence="8">
    <location>
        <begin position="49"/>
        <end position="70"/>
    </location>
</feature>
<evidence type="ECO:0000256" key="3">
    <source>
        <dbReference type="ARBA" id="ARBA00022475"/>
    </source>
</evidence>
<keyword evidence="6" id="KW-0406">Ion transport</keyword>
<feature type="transmembrane region" description="Helical" evidence="8">
    <location>
        <begin position="82"/>
        <end position="106"/>
    </location>
</feature>
<keyword evidence="5 8" id="KW-1133">Transmembrane helix</keyword>
<feature type="transmembrane region" description="Helical" evidence="8">
    <location>
        <begin position="309"/>
        <end position="340"/>
    </location>
</feature>
<dbReference type="PANTHER" id="PTHR32024:SF1">
    <property type="entry name" value="KTR SYSTEM POTASSIUM UPTAKE PROTEIN B"/>
    <property type="match status" value="1"/>
</dbReference>
<feature type="transmembrane region" description="Helical" evidence="8">
    <location>
        <begin position="199"/>
        <end position="219"/>
    </location>
</feature>
<feature type="transmembrane region" description="Helical" evidence="8">
    <location>
        <begin position="21"/>
        <end position="43"/>
    </location>
</feature>
<dbReference type="InterPro" id="IPR003445">
    <property type="entry name" value="Cat_transpt"/>
</dbReference>
<evidence type="ECO:0000256" key="6">
    <source>
        <dbReference type="ARBA" id="ARBA00023065"/>
    </source>
</evidence>
<reference evidence="9 10" key="1">
    <citation type="submission" date="2023-07" db="EMBL/GenBank/DDBJ databases">
        <authorList>
            <person name="Girao M."/>
            <person name="Carvalho M.F."/>
        </authorList>
    </citation>
    <scope>NUCLEOTIDE SEQUENCE [LARGE SCALE GENOMIC DNA]</scope>
    <source>
        <strain evidence="9 10">66/93</strain>
    </source>
</reference>
<evidence type="ECO:0000256" key="8">
    <source>
        <dbReference type="SAM" id="Phobius"/>
    </source>
</evidence>
<protein>
    <submittedName>
        <fullName evidence="9">Potassium transporter TrkG</fullName>
    </submittedName>
</protein>
<evidence type="ECO:0000256" key="4">
    <source>
        <dbReference type="ARBA" id="ARBA00022692"/>
    </source>
</evidence>
<evidence type="ECO:0000256" key="2">
    <source>
        <dbReference type="ARBA" id="ARBA00022448"/>
    </source>
</evidence>
<organism evidence="9 10">
    <name type="scientific">Nocardiopsis tropica</name>
    <dbReference type="NCBI Taxonomy" id="109330"/>
    <lineage>
        <taxon>Bacteria</taxon>
        <taxon>Bacillati</taxon>
        <taxon>Actinomycetota</taxon>
        <taxon>Actinomycetes</taxon>
        <taxon>Streptosporangiales</taxon>
        <taxon>Nocardiopsidaceae</taxon>
        <taxon>Nocardiopsis</taxon>
    </lineage>
</organism>
<dbReference type="Proteomes" id="UP001348641">
    <property type="component" value="Unassembled WGS sequence"/>
</dbReference>
<dbReference type="PANTHER" id="PTHR32024">
    <property type="entry name" value="TRK SYSTEM POTASSIUM UPTAKE PROTEIN TRKG-RELATED"/>
    <property type="match status" value="1"/>
</dbReference>
<name>A0ABU7KSW5_9ACTN</name>
<evidence type="ECO:0000256" key="1">
    <source>
        <dbReference type="ARBA" id="ARBA00004651"/>
    </source>
</evidence>
<keyword evidence="7 8" id="KW-0472">Membrane</keyword>
<feature type="transmembrane region" description="Helical" evidence="8">
    <location>
        <begin position="418"/>
        <end position="439"/>
    </location>
</feature>
<accession>A0ABU7KSW5</accession>
<keyword evidence="2" id="KW-0813">Transport</keyword>
<gene>
    <name evidence="9" type="ORF">Q8A49_18005</name>
</gene>
<evidence type="ECO:0000256" key="5">
    <source>
        <dbReference type="ARBA" id="ARBA00022989"/>
    </source>
</evidence>
<feature type="transmembrane region" description="Helical" evidence="8">
    <location>
        <begin position="361"/>
        <end position="382"/>
    </location>
</feature>
<evidence type="ECO:0000313" key="10">
    <source>
        <dbReference type="Proteomes" id="UP001348641"/>
    </source>
</evidence>
<evidence type="ECO:0000256" key="7">
    <source>
        <dbReference type="ARBA" id="ARBA00023136"/>
    </source>
</evidence>
<feature type="transmembrane region" description="Helical" evidence="8">
    <location>
        <begin position="166"/>
        <end position="187"/>
    </location>
</feature>
<comment type="caution">
    <text evidence="9">The sequence shown here is derived from an EMBL/GenBank/DDBJ whole genome shotgun (WGS) entry which is preliminary data.</text>
</comment>
<keyword evidence="3" id="KW-1003">Cell membrane</keyword>